<dbReference type="Proteomes" id="UP001162834">
    <property type="component" value="Chromosome"/>
</dbReference>
<evidence type="ECO:0000256" key="6">
    <source>
        <dbReference type="ARBA" id="ARBA00022598"/>
    </source>
</evidence>
<dbReference type="CDD" id="cd00769">
    <property type="entry name" value="PheRS_beta_core"/>
    <property type="match status" value="1"/>
</dbReference>
<keyword evidence="13 15" id="KW-0030">Aminoacyl-tRNA synthetase</keyword>
<feature type="domain" description="TRNA-binding" evidence="17">
    <location>
        <begin position="40"/>
        <end position="149"/>
    </location>
</feature>
<dbReference type="Pfam" id="PF03484">
    <property type="entry name" value="B5"/>
    <property type="match status" value="1"/>
</dbReference>
<dbReference type="InterPro" id="IPR033714">
    <property type="entry name" value="tRNA_bind_bactPheRS"/>
</dbReference>
<keyword evidence="11 16" id="KW-0694">RNA-binding</keyword>
<dbReference type="InterPro" id="IPR045060">
    <property type="entry name" value="Phe-tRNA-ligase_IIc_bsu"/>
</dbReference>
<evidence type="ECO:0000259" key="18">
    <source>
        <dbReference type="PROSITE" id="PS51447"/>
    </source>
</evidence>
<evidence type="ECO:0000259" key="17">
    <source>
        <dbReference type="PROSITE" id="PS50886"/>
    </source>
</evidence>
<evidence type="ECO:0000256" key="1">
    <source>
        <dbReference type="ARBA" id="ARBA00004496"/>
    </source>
</evidence>
<evidence type="ECO:0000256" key="2">
    <source>
        <dbReference type="ARBA" id="ARBA00008653"/>
    </source>
</evidence>
<dbReference type="PROSITE" id="PS51483">
    <property type="entry name" value="B5"/>
    <property type="match status" value="1"/>
</dbReference>
<dbReference type="EC" id="6.1.1.20" evidence="15"/>
<dbReference type="SUPFAM" id="SSF54991">
    <property type="entry name" value="Anticodon-binding domain of PheRS"/>
    <property type="match status" value="1"/>
</dbReference>
<evidence type="ECO:0000256" key="15">
    <source>
        <dbReference type="HAMAP-Rule" id="MF_00283"/>
    </source>
</evidence>
<keyword evidence="8 15" id="KW-0547">Nucleotide-binding</keyword>
<dbReference type="Pfam" id="PF01588">
    <property type="entry name" value="tRNA_bind"/>
    <property type="match status" value="1"/>
</dbReference>
<evidence type="ECO:0000256" key="13">
    <source>
        <dbReference type="ARBA" id="ARBA00023146"/>
    </source>
</evidence>
<dbReference type="InterPro" id="IPR036690">
    <property type="entry name" value="Fdx_antiC-bd_sf"/>
</dbReference>
<dbReference type="GO" id="GO:0006432">
    <property type="term" value="P:phenylalanyl-tRNA aminoacylation"/>
    <property type="evidence" value="ECO:0007669"/>
    <property type="project" value="UniProtKB-UniRule"/>
</dbReference>
<dbReference type="SUPFAM" id="SSF56037">
    <property type="entry name" value="PheT/TilS domain"/>
    <property type="match status" value="1"/>
</dbReference>
<dbReference type="InterPro" id="IPR041616">
    <property type="entry name" value="PheRS_beta_core"/>
</dbReference>
<dbReference type="Pfam" id="PF17759">
    <property type="entry name" value="tRNA_synthFbeta"/>
    <property type="match status" value="1"/>
</dbReference>
<dbReference type="CDD" id="cd02796">
    <property type="entry name" value="tRNA_bind_bactPheRS"/>
    <property type="match status" value="1"/>
</dbReference>
<dbReference type="Gene3D" id="2.40.50.140">
    <property type="entry name" value="Nucleic acid-binding proteins"/>
    <property type="match status" value="1"/>
</dbReference>
<dbReference type="RefSeq" id="WP_259315887.1">
    <property type="nucleotide sequence ID" value="NZ_CP087164.1"/>
</dbReference>
<feature type="binding site" evidence="15">
    <location>
        <position position="467"/>
    </location>
    <ligand>
        <name>Mg(2+)</name>
        <dbReference type="ChEBI" id="CHEBI:18420"/>
        <note>shared with alpha subunit</note>
    </ligand>
</feature>
<evidence type="ECO:0000256" key="16">
    <source>
        <dbReference type="PROSITE-ProRule" id="PRU00209"/>
    </source>
</evidence>
<dbReference type="PROSITE" id="PS51447">
    <property type="entry name" value="FDX_ACB"/>
    <property type="match status" value="1"/>
</dbReference>
<evidence type="ECO:0000259" key="19">
    <source>
        <dbReference type="PROSITE" id="PS51483"/>
    </source>
</evidence>
<dbReference type="Gene3D" id="3.30.930.10">
    <property type="entry name" value="Bira Bifunctional Protein, Domain 2"/>
    <property type="match status" value="1"/>
</dbReference>
<accession>A0A9E6XXF7</accession>
<feature type="binding site" evidence="15">
    <location>
        <position position="458"/>
    </location>
    <ligand>
        <name>Mg(2+)</name>
        <dbReference type="ChEBI" id="CHEBI:18420"/>
        <note>shared with alpha subunit</note>
    </ligand>
</feature>
<evidence type="ECO:0000256" key="3">
    <source>
        <dbReference type="ARBA" id="ARBA00011209"/>
    </source>
</evidence>
<evidence type="ECO:0000256" key="5">
    <source>
        <dbReference type="ARBA" id="ARBA00022555"/>
    </source>
</evidence>
<dbReference type="InterPro" id="IPR004532">
    <property type="entry name" value="Phe-tRNA-ligase_IIc_bsu_bact"/>
</dbReference>
<dbReference type="EMBL" id="CP087164">
    <property type="protein sequence ID" value="UGS36214.1"/>
    <property type="molecule type" value="Genomic_DNA"/>
</dbReference>
<proteinExistence type="inferred from homology"/>
<feature type="binding site" evidence="15">
    <location>
        <position position="464"/>
    </location>
    <ligand>
        <name>Mg(2+)</name>
        <dbReference type="ChEBI" id="CHEBI:18420"/>
        <note>shared with alpha subunit</note>
    </ligand>
</feature>
<name>A0A9E6XXF7_9ACTN</name>
<dbReference type="HAMAP" id="MF_00283">
    <property type="entry name" value="Phe_tRNA_synth_beta1"/>
    <property type="match status" value="1"/>
</dbReference>
<dbReference type="PANTHER" id="PTHR10947:SF0">
    <property type="entry name" value="PHENYLALANINE--TRNA LIGASE BETA SUBUNIT"/>
    <property type="match status" value="1"/>
</dbReference>
<gene>
    <name evidence="15 20" type="primary">pheT</name>
    <name evidence="20" type="ORF">DSM104329_02614</name>
</gene>
<dbReference type="InterPro" id="IPR009061">
    <property type="entry name" value="DNA-bd_dom_put_sf"/>
</dbReference>
<dbReference type="SUPFAM" id="SSF50249">
    <property type="entry name" value="Nucleic acid-binding proteins"/>
    <property type="match status" value="1"/>
</dbReference>
<dbReference type="InterPro" id="IPR020825">
    <property type="entry name" value="Phe-tRNA_synthase-like_B3/B4"/>
</dbReference>
<evidence type="ECO:0000256" key="11">
    <source>
        <dbReference type="ARBA" id="ARBA00022884"/>
    </source>
</evidence>
<sequence length="797" mass="85429">MRLPLSWLFEYCEPMMTPRDIATRLAMTGTEVGRIHRHGVDALEHFVVGKVLTAEQHPNADRLRVCTVDVGDTEPAHIVCGAPNVAAGQTVAVARPGAIMPDGTRLKKAKLRGEPSEGMILAEDELAIGTLHAGTMVLDDGLQAGQFLAEVLPIATDVLELEITPNRPDCLAVYGAAREVHAATGAPLEPAPWEGVDLGPASGIDGVTIDVRDPDLCPRFTAVAYEGVTIAESPPWLKQRLMASGQRPINNVVDITNYVMLLTGQPVHAFDRDRIAGGRLVVRRANPGEEVTTLDDQVRRMPSDGMLIEDAEGPTSIAGIMGGARSEVSGDTTRVLLEMATWDGPNILATSNALGLRTEASARFEKGLSPEATVEAQAVALELMTSLAGATRLPGWFDVGGAGPEAAVIRLREARLRSLLGIDVPRGRQIGVLRSLGFGVGEAADGLDVTVPHWRRNDVTREADVIEEIARLAALEELPATLPRNRPGARLTWSQRVRRRAEDVLVGRGVQEIAGWSFAAPPLLDRLRLAGEAAMRAVVVLENPMSEDESILRPTLMGSLLDAARHNLAHGAERVALFDSGTVYLAGADDGLAHEHHGLGVVLAGPLTPPSWRSAQAAPADFFTAKALAGAVLDTLRVPWEVRPSDHWAFLHPGRAAEVTANGQRLGFVGELHPLVAREWDLEGGAAFALNLDVIARLAPEAPEYRDVTSFPPVRQDLSLVVDDRPAADVVAIVRGAGGALLRRVETFDRFERDGEVSLALHLEFAAPDRTLTDEEVARVREKILAALAEQGVTPRG</sequence>
<evidence type="ECO:0000256" key="7">
    <source>
        <dbReference type="ARBA" id="ARBA00022723"/>
    </source>
</evidence>
<dbReference type="Gene3D" id="3.30.70.380">
    <property type="entry name" value="Ferrodoxin-fold anticodon-binding domain"/>
    <property type="match status" value="1"/>
</dbReference>
<dbReference type="SUPFAM" id="SSF46955">
    <property type="entry name" value="Putative DNA-binding domain"/>
    <property type="match status" value="1"/>
</dbReference>
<dbReference type="Pfam" id="PF03147">
    <property type="entry name" value="FDX-ACB"/>
    <property type="match status" value="1"/>
</dbReference>
<feature type="domain" description="B5" evidence="19">
    <location>
        <begin position="404"/>
        <end position="480"/>
    </location>
</feature>
<reference evidence="20" key="1">
    <citation type="journal article" date="2022" name="Int. J. Syst. Evol. Microbiol.">
        <title>Pseudomonas aegrilactucae sp. nov. and Pseudomonas morbosilactucae sp. nov., pathogens causing bacterial rot of lettuce in Japan.</title>
        <authorList>
            <person name="Sawada H."/>
            <person name="Fujikawa T."/>
            <person name="Satou M."/>
        </authorList>
    </citation>
    <scope>NUCLEOTIDE SEQUENCE</scope>
    <source>
        <strain evidence="20">0166_1</strain>
    </source>
</reference>
<keyword evidence="12 15" id="KW-0648">Protein biosynthesis</keyword>
<dbReference type="GO" id="GO:0004826">
    <property type="term" value="F:phenylalanine-tRNA ligase activity"/>
    <property type="evidence" value="ECO:0007669"/>
    <property type="project" value="UniProtKB-UniRule"/>
</dbReference>
<dbReference type="GO" id="GO:0005524">
    <property type="term" value="F:ATP binding"/>
    <property type="evidence" value="ECO:0007669"/>
    <property type="project" value="UniProtKB-UniRule"/>
</dbReference>
<dbReference type="SMART" id="SM00896">
    <property type="entry name" value="FDX-ACB"/>
    <property type="match status" value="1"/>
</dbReference>
<comment type="subunit">
    <text evidence="3 15">Tetramer of two alpha and two beta subunits.</text>
</comment>
<dbReference type="SUPFAM" id="SSF55681">
    <property type="entry name" value="Class II aaRS and biotin synthetases"/>
    <property type="match status" value="1"/>
</dbReference>
<dbReference type="InterPro" id="IPR005146">
    <property type="entry name" value="B3/B4_tRNA-bd"/>
</dbReference>
<organism evidence="20 21">
    <name type="scientific">Capillimicrobium parvum</name>
    <dbReference type="NCBI Taxonomy" id="2884022"/>
    <lineage>
        <taxon>Bacteria</taxon>
        <taxon>Bacillati</taxon>
        <taxon>Actinomycetota</taxon>
        <taxon>Thermoleophilia</taxon>
        <taxon>Solirubrobacterales</taxon>
        <taxon>Capillimicrobiaceae</taxon>
        <taxon>Capillimicrobium</taxon>
    </lineage>
</organism>
<keyword evidence="9 15" id="KW-0067">ATP-binding</keyword>
<comment type="cofactor">
    <cofactor evidence="15">
        <name>Mg(2+)</name>
        <dbReference type="ChEBI" id="CHEBI:18420"/>
    </cofactor>
    <text evidence="15">Binds 2 magnesium ions per tetramer.</text>
</comment>
<keyword evidence="10 15" id="KW-0460">Magnesium</keyword>
<dbReference type="GO" id="GO:0000287">
    <property type="term" value="F:magnesium ion binding"/>
    <property type="evidence" value="ECO:0007669"/>
    <property type="project" value="UniProtKB-UniRule"/>
</dbReference>
<evidence type="ECO:0000256" key="4">
    <source>
        <dbReference type="ARBA" id="ARBA00022490"/>
    </source>
</evidence>
<evidence type="ECO:0000256" key="8">
    <source>
        <dbReference type="ARBA" id="ARBA00022741"/>
    </source>
</evidence>
<dbReference type="SMART" id="SM00874">
    <property type="entry name" value="B5"/>
    <property type="match status" value="1"/>
</dbReference>
<feature type="domain" description="FDX-ACB" evidence="18">
    <location>
        <begin position="709"/>
        <end position="796"/>
    </location>
</feature>
<dbReference type="InterPro" id="IPR005147">
    <property type="entry name" value="tRNA_synthase_B5-dom"/>
</dbReference>
<comment type="catalytic activity">
    <reaction evidence="14 15">
        <text>tRNA(Phe) + L-phenylalanine + ATP = L-phenylalanyl-tRNA(Phe) + AMP + diphosphate + H(+)</text>
        <dbReference type="Rhea" id="RHEA:19413"/>
        <dbReference type="Rhea" id="RHEA-COMP:9668"/>
        <dbReference type="Rhea" id="RHEA-COMP:9699"/>
        <dbReference type="ChEBI" id="CHEBI:15378"/>
        <dbReference type="ChEBI" id="CHEBI:30616"/>
        <dbReference type="ChEBI" id="CHEBI:33019"/>
        <dbReference type="ChEBI" id="CHEBI:58095"/>
        <dbReference type="ChEBI" id="CHEBI:78442"/>
        <dbReference type="ChEBI" id="CHEBI:78531"/>
        <dbReference type="ChEBI" id="CHEBI:456215"/>
        <dbReference type="EC" id="6.1.1.20"/>
    </reaction>
</comment>
<feature type="binding site" evidence="15">
    <location>
        <position position="468"/>
    </location>
    <ligand>
        <name>Mg(2+)</name>
        <dbReference type="ChEBI" id="CHEBI:18420"/>
        <note>shared with alpha subunit</note>
    </ligand>
</feature>
<dbReference type="InterPro" id="IPR045864">
    <property type="entry name" value="aa-tRNA-synth_II/BPL/LPL"/>
</dbReference>
<comment type="subcellular location">
    <subcellularLocation>
        <location evidence="1 15">Cytoplasm</location>
    </subcellularLocation>
</comment>
<dbReference type="InterPro" id="IPR002547">
    <property type="entry name" value="tRNA-bd_dom"/>
</dbReference>
<evidence type="ECO:0000256" key="10">
    <source>
        <dbReference type="ARBA" id="ARBA00022842"/>
    </source>
</evidence>
<dbReference type="SMART" id="SM00873">
    <property type="entry name" value="B3_4"/>
    <property type="match status" value="1"/>
</dbReference>
<evidence type="ECO:0000256" key="12">
    <source>
        <dbReference type="ARBA" id="ARBA00022917"/>
    </source>
</evidence>
<dbReference type="PANTHER" id="PTHR10947">
    <property type="entry name" value="PHENYLALANYL-TRNA SYNTHETASE BETA CHAIN AND LEUCINE-RICH REPEAT-CONTAINING PROTEIN 47"/>
    <property type="match status" value="1"/>
</dbReference>
<dbReference type="KEGG" id="sbae:DSM104329_02614"/>
<keyword evidence="4 15" id="KW-0963">Cytoplasm</keyword>
<evidence type="ECO:0000256" key="9">
    <source>
        <dbReference type="ARBA" id="ARBA00022840"/>
    </source>
</evidence>
<dbReference type="Gene3D" id="3.50.40.10">
    <property type="entry name" value="Phenylalanyl-trna Synthetase, Chain B, domain 3"/>
    <property type="match status" value="1"/>
</dbReference>
<dbReference type="InterPro" id="IPR012340">
    <property type="entry name" value="NA-bd_OB-fold"/>
</dbReference>
<keyword evidence="7 15" id="KW-0479">Metal-binding</keyword>
<dbReference type="GO" id="GO:0009328">
    <property type="term" value="C:phenylalanine-tRNA ligase complex"/>
    <property type="evidence" value="ECO:0007669"/>
    <property type="project" value="TreeGrafter"/>
</dbReference>
<dbReference type="InterPro" id="IPR005121">
    <property type="entry name" value="Fdx_antiC-bd"/>
</dbReference>
<dbReference type="FunFam" id="2.40.50.140:FF:000045">
    <property type="entry name" value="Phenylalanine--tRNA ligase beta subunit"/>
    <property type="match status" value="1"/>
</dbReference>
<dbReference type="GO" id="GO:0000049">
    <property type="term" value="F:tRNA binding"/>
    <property type="evidence" value="ECO:0007669"/>
    <property type="project" value="UniProtKB-UniRule"/>
</dbReference>
<keyword evidence="6 15" id="KW-0436">Ligase</keyword>
<comment type="similarity">
    <text evidence="2 15">Belongs to the phenylalanyl-tRNA synthetase beta subunit family. Type 1 subfamily.</text>
</comment>
<protein>
    <recommendedName>
        <fullName evidence="15">Phenylalanine--tRNA ligase beta subunit</fullName>
        <ecNumber evidence="15">6.1.1.20</ecNumber>
    </recommendedName>
    <alternativeName>
        <fullName evidence="15">Phenylalanyl-tRNA synthetase beta subunit</fullName>
        <shortName evidence="15">PheRS</shortName>
    </alternativeName>
</protein>
<evidence type="ECO:0000313" key="21">
    <source>
        <dbReference type="Proteomes" id="UP001162834"/>
    </source>
</evidence>
<dbReference type="NCBIfam" id="NF045760">
    <property type="entry name" value="YtpR"/>
    <property type="match status" value="1"/>
</dbReference>
<dbReference type="NCBIfam" id="TIGR00472">
    <property type="entry name" value="pheT_bact"/>
    <property type="match status" value="1"/>
</dbReference>
<keyword evidence="21" id="KW-1185">Reference proteome</keyword>
<dbReference type="PROSITE" id="PS50886">
    <property type="entry name" value="TRBD"/>
    <property type="match status" value="1"/>
</dbReference>
<evidence type="ECO:0000313" key="20">
    <source>
        <dbReference type="EMBL" id="UGS36214.1"/>
    </source>
</evidence>
<keyword evidence="5 16" id="KW-0820">tRNA-binding</keyword>
<evidence type="ECO:0000256" key="14">
    <source>
        <dbReference type="ARBA" id="ARBA00049255"/>
    </source>
</evidence>
<dbReference type="Gene3D" id="3.30.56.10">
    <property type="match status" value="2"/>
</dbReference>
<dbReference type="Pfam" id="PF03483">
    <property type="entry name" value="B3_4"/>
    <property type="match status" value="1"/>
</dbReference>
<dbReference type="AlphaFoldDB" id="A0A9E6XXF7"/>